<dbReference type="HOGENOM" id="CLU_046571_1_0_1"/>
<protein>
    <submittedName>
        <fullName evidence="2">Uncharacterized protein</fullName>
    </submittedName>
</protein>
<dbReference type="VEuPathDB" id="FungiDB:MELLADRAFT_96060"/>
<name>F4SAT7_MELLP</name>
<reference evidence="3" key="1">
    <citation type="journal article" date="2011" name="Proc. Natl. Acad. Sci. U.S.A.">
        <title>Obligate biotrophy features unraveled by the genomic analysis of rust fungi.</title>
        <authorList>
            <person name="Duplessis S."/>
            <person name="Cuomo C.A."/>
            <person name="Lin Y.-C."/>
            <person name="Aerts A."/>
            <person name="Tisserant E."/>
            <person name="Veneault-Fourrey C."/>
            <person name="Joly D.L."/>
            <person name="Hacquard S."/>
            <person name="Amselem J."/>
            <person name="Cantarel B.L."/>
            <person name="Chiu R."/>
            <person name="Coutinho P.M."/>
            <person name="Feau N."/>
            <person name="Field M."/>
            <person name="Frey P."/>
            <person name="Gelhaye E."/>
            <person name="Goldberg J."/>
            <person name="Grabherr M.G."/>
            <person name="Kodira C.D."/>
            <person name="Kohler A."/>
            <person name="Kuees U."/>
            <person name="Lindquist E.A."/>
            <person name="Lucas S.M."/>
            <person name="Mago R."/>
            <person name="Mauceli E."/>
            <person name="Morin E."/>
            <person name="Murat C."/>
            <person name="Pangilinan J.L."/>
            <person name="Park R."/>
            <person name="Pearson M."/>
            <person name="Quesneville H."/>
            <person name="Rouhier N."/>
            <person name="Sakthikumar S."/>
            <person name="Salamov A.A."/>
            <person name="Schmutz J."/>
            <person name="Selles B."/>
            <person name="Shapiro H."/>
            <person name="Tanguay P."/>
            <person name="Tuskan G.A."/>
            <person name="Henrissat B."/>
            <person name="Van de Peer Y."/>
            <person name="Rouze P."/>
            <person name="Ellis J.G."/>
            <person name="Dodds P.N."/>
            <person name="Schein J.E."/>
            <person name="Zhong S."/>
            <person name="Hamelin R.C."/>
            <person name="Grigoriev I.V."/>
            <person name="Szabo L.J."/>
            <person name="Martin F."/>
        </authorList>
    </citation>
    <scope>NUCLEOTIDE SEQUENCE [LARGE SCALE GENOMIC DNA]</scope>
    <source>
        <strain evidence="3">98AG31 / pathotype 3-4-7</strain>
    </source>
</reference>
<dbReference type="KEGG" id="mlr:MELLADRAFT_96060"/>
<gene>
    <name evidence="2" type="ORF">MELLADRAFT_96060</name>
</gene>
<evidence type="ECO:0000256" key="1">
    <source>
        <dbReference type="SAM" id="Coils"/>
    </source>
</evidence>
<keyword evidence="1" id="KW-0175">Coiled coil</keyword>
<dbReference type="GeneID" id="18937462"/>
<organism evidence="3">
    <name type="scientific">Melampsora larici-populina (strain 98AG31 / pathotype 3-4-7)</name>
    <name type="common">Poplar leaf rust fungus</name>
    <dbReference type="NCBI Taxonomy" id="747676"/>
    <lineage>
        <taxon>Eukaryota</taxon>
        <taxon>Fungi</taxon>
        <taxon>Dikarya</taxon>
        <taxon>Basidiomycota</taxon>
        <taxon>Pucciniomycotina</taxon>
        <taxon>Pucciniomycetes</taxon>
        <taxon>Pucciniales</taxon>
        <taxon>Melampsoraceae</taxon>
        <taxon>Melampsora</taxon>
    </lineage>
</organism>
<sequence>MDGINLKTTHRNEVLAINAAQSASTKLSTAEKTLAEAKVVLQRLQTQNPEYTTDYFSNQWERQKKCQLDAMSNGTLKNLEEQLINLLDLEEKLRDALSQLNNLRKKKRRNRTEAEKEAAITLPASIVAMESAIGDVVKQLGSEDFRKLKQATDPKARALIRVRLAKMKLYEAKVGIIVAQKQWDKNGQGTKIQQNLKKLMTRKQLMFKRKWESYRLQVTKYNAIRPLSHLTCPKIDESKALPFEDIFWNVEPLSHPSERWAVDPGTIEGIQSYLKYRSSCEELRRIGREVRQMVLASLQTDNKLDSLHNSLDSDWDRDNGGKELIELIQPGQRVSKDVWEASVEVMRTVYRNLRQSYCRKWMDWDSDMGRLLRATLQYTTCSEDDNLVLFARWQALVRRGKMLWEVIVDATSVEASGLDELEIIEQNLMLADEEDDVDDLMRLNELYLMDDTDDSDDEMDIDDYMS</sequence>
<dbReference type="AlphaFoldDB" id="F4SAT7"/>
<evidence type="ECO:0000313" key="3">
    <source>
        <dbReference type="Proteomes" id="UP000001072"/>
    </source>
</evidence>
<dbReference type="PANTHER" id="PTHR33096">
    <property type="entry name" value="CXC2 DOMAIN-CONTAINING PROTEIN"/>
    <property type="match status" value="1"/>
</dbReference>
<dbReference type="InParanoid" id="F4SAT7"/>
<dbReference type="PANTHER" id="PTHR33096:SF1">
    <property type="entry name" value="CXC1-LIKE CYSTEINE CLUSTER ASSOCIATED WITH KDZ TRANSPOSASES DOMAIN-CONTAINING PROTEIN"/>
    <property type="match status" value="1"/>
</dbReference>
<feature type="coiled-coil region" evidence="1">
    <location>
        <begin position="76"/>
        <end position="117"/>
    </location>
</feature>
<dbReference type="OrthoDB" id="10390158at2759"/>
<evidence type="ECO:0000313" key="2">
    <source>
        <dbReference type="EMBL" id="EGF98247.1"/>
    </source>
</evidence>
<dbReference type="EMBL" id="GL883181">
    <property type="protein sequence ID" value="EGF98247.1"/>
    <property type="molecule type" value="Genomic_DNA"/>
</dbReference>
<keyword evidence="3" id="KW-1185">Reference proteome</keyword>
<dbReference type="Proteomes" id="UP000001072">
    <property type="component" value="Unassembled WGS sequence"/>
</dbReference>
<dbReference type="RefSeq" id="XP_007418495.1">
    <property type="nucleotide sequence ID" value="XM_007418433.1"/>
</dbReference>
<accession>F4SAT7</accession>
<proteinExistence type="predicted"/>